<keyword evidence="3" id="KW-1185">Reference proteome</keyword>
<dbReference type="EMBL" id="CP089982">
    <property type="protein sequence ID" value="WXA98905.1"/>
    <property type="molecule type" value="Genomic_DNA"/>
</dbReference>
<dbReference type="PANTHER" id="PTHR43798:SF33">
    <property type="entry name" value="HYDROLASE, PUTATIVE (AFU_ORTHOLOGUE AFUA_2G14860)-RELATED"/>
    <property type="match status" value="1"/>
</dbReference>
<evidence type="ECO:0000259" key="1">
    <source>
        <dbReference type="Pfam" id="PF00561"/>
    </source>
</evidence>
<sequence length="340" mass="37351">MSILSKGARFFGRTLPFAWITLVASACSQAKSPVMGAAETERPDSRLSQGDHTAMIGGMPIVYHVYGKGPVVFAHPGGPGGGWGYLRMREVEQFATVVYIEPIGTGASGRLSNPAEYSRLLDAANVDGLRAHVGIEKVMLLGHSYGGFVALTYALTYPDHVGALILFDTSPTTGPDFQKDVASNMEWFKNEPWFGDASAALDEVDHVQTDEAMTKTFTRAVPLYIANWSQRRQELEGKLPAFQLYVERNHRQKANMPQDQPVPKGPAYDVRPRLGEIKVPTLIEVGEKDFICSAKMADIMHRGIPGSRLVVLPNTGHLAHVETPREHARVIREFLGQVAR</sequence>
<dbReference type="PROSITE" id="PS51257">
    <property type="entry name" value="PROKAR_LIPOPROTEIN"/>
    <property type="match status" value="1"/>
</dbReference>
<dbReference type="GO" id="GO:0016787">
    <property type="term" value="F:hydrolase activity"/>
    <property type="evidence" value="ECO:0007669"/>
    <property type="project" value="UniProtKB-KW"/>
</dbReference>
<gene>
    <name evidence="2" type="ORF">LZC95_19040</name>
</gene>
<dbReference type="SUPFAM" id="SSF53474">
    <property type="entry name" value="alpha/beta-Hydrolases"/>
    <property type="match status" value="1"/>
</dbReference>
<evidence type="ECO:0000313" key="2">
    <source>
        <dbReference type="EMBL" id="WXA98905.1"/>
    </source>
</evidence>
<dbReference type="InterPro" id="IPR000073">
    <property type="entry name" value="AB_hydrolase_1"/>
</dbReference>
<keyword evidence="2" id="KW-0378">Hydrolase</keyword>
<dbReference type="InterPro" id="IPR029058">
    <property type="entry name" value="AB_hydrolase_fold"/>
</dbReference>
<dbReference type="Proteomes" id="UP001379533">
    <property type="component" value="Chromosome"/>
</dbReference>
<reference evidence="2 3" key="1">
    <citation type="submission" date="2021-12" db="EMBL/GenBank/DDBJ databases">
        <title>Discovery of the Pendulisporaceae a myxobacterial family with distinct sporulation behavior and unique specialized metabolism.</title>
        <authorList>
            <person name="Garcia R."/>
            <person name="Popoff A."/>
            <person name="Bader C.D."/>
            <person name="Loehr J."/>
            <person name="Walesch S."/>
            <person name="Walt C."/>
            <person name="Boldt J."/>
            <person name="Bunk B."/>
            <person name="Haeckl F.J.F.P.J."/>
            <person name="Gunesch A.P."/>
            <person name="Birkelbach J."/>
            <person name="Nuebel U."/>
            <person name="Pietschmann T."/>
            <person name="Bach T."/>
            <person name="Mueller R."/>
        </authorList>
    </citation>
    <scope>NUCLEOTIDE SEQUENCE [LARGE SCALE GENOMIC DNA]</scope>
    <source>
        <strain evidence="2 3">MSr12523</strain>
    </source>
</reference>
<evidence type="ECO:0000313" key="3">
    <source>
        <dbReference type="Proteomes" id="UP001379533"/>
    </source>
</evidence>
<feature type="domain" description="AB hydrolase-1" evidence="1">
    <location>
        <begin position="70"/>
        <end position="322"/>
    </location>
</feature>
<dbReference type="InterPro" id="IPR050266">
    <property type="entry name" value="AB_hydrolase_sf"/>
</dbReference>
<accession>A0ABZ2KMS5</accession>
<dbReference type="PRINTS" id="PR00412">
    <property type="entry name" value="EPOXHYDRLASE"/>
</dbReference>
<dbReference type="PANTHER" id="PTHR43798">
    <property type="entry name" value="MONOACYLGLYCEROL LIPASE"/>
    <property type="match status" value="1"/>
</dbReference>
<proteinExistence type="predicted"/>
<protein>
    <submittedName>
        <fullName evidence="2">Alpha/beta hydrolase</fullName>
    </submittedName>
</protein>
<dbReference type="Pfam" id="PF00561">
    <property type="entry name" value="Abhydrolase_1"/>
    <property type="match status" value="1"/>
</dbReference>
<dbReference type="RefSeq" id="WP_394849528.1">
    <property type="nucleotide sequence ID" value="NZ_CP089982.1"/>
</dbReference>
<dbReference type="InterPro" id="IPR000639">
    <property type="entry name" value="Epox_hydrolase-like"/>
</dbReference>
<dbReference type="Gene3D" id="3.40.50.1820">
    <property type="entry name" value="alpha/beta hydrolase"/>
    <property type="match status" value="1"/>
</dbReference>
<organism evidence="2 3">
    <name type="scientific">Pendulispora brunnea</name>
    <dbReference type="NCBI Taxonomy" id="2905690"/>
    <lineage>
        <taxon>Bacteria</taxon>
        <taxon>Pseudomonadati</taxon>
        <taxon>Myxococcota</taxon>
        <taxon>Myxococcia</taxon>
        <taxon>Myxococcales</taxon>
        <taxon>Sorangiineae</taxon>
        <taxon>Pendulisporaceae</taxon>
        <taxon>Pendulispora</taxon>
    </lineage>
</organism>
<name>A0ABZ2KMS5_9BACT</name>